<dbReference type="InterPro" id="IPR006867">
    <property type="entry name" value="DUF632"/>
</dbReference>
<dbReference type="Pfam" id="PF04782">
    <property type="entry name" value="DUF632"/>
    <property type="match status" value="1"/>
</dbReference>
<feature type="region of interest" description="Disordered" evidence="1">
    <location>
        <begin position="617"/>
        <end position="638"/>
    </location>
</feature>
<dbReference type="AlphaFoldDB" id="A0A9Q0H664"/>
<proteinExistence type="predicted"/>
<dbReference type="EMBL" id="JAMYWD010000010">
    <property type="protein sequence ID" value="KAJ4958855.1"/>
    <property type="molecule type" value="Genomic_DNA"/>
</dbReference>
<gene>
    <name evidence="4" type="ORF">NE237_025966</name>
</gene>
<evidence type="ECO:0000259" key="2">
    <source>
        <dbReference type="Pfam" id="PF04782"/>
    </source>
</evidence>
<feature type="compositionally biased region" description="Acidic residues" evidence="1">
    <location>
        <begin position="115"/>
        <end position="126"/>
    </location>
</feature>
<feature type="compositionally biased region" description="Pro residues" evidence="1">
    <location>
        <begin position="141"/>
        <end position="165"/>
    </location>
</feature>
<dbReference type="OrthoDB" id="674656at2759"/>
<feature type="region of interest" description="Disordered" evidence="1">
    <location>
        <begin position="55"/>
        <end position="90"/>
    </location>
</feature>
<dbReference type="Pfam" id="PF04783">
    <property type="entry name" value="DUF630"/>
    <property type="match status" value="1"/>
</dbReference>
<keyword evidence="5" id="KW-1185">Reference proteome</keyword>
<evidence type="ECO:0000256" key="1">
    <source>
        <dbReference type="SAM" id="MobiDB-lite"/>
    </source>
</evidence>
<feature type="domain" description="DUF632" evidence="2">
    <location>
        <begin position="275"/>
        <end position="580"/>
    </location>
</feature>
<feature type="region of interest" description="Disordered" evidence="1">
    <location>
        <begin position="114"/>
        <end position="204"/>
    </location>
</feature>
<dbReference type="PANTHER" id="PTHR21450">
    <property type="entry name" value="PROTEIN ALTERED PHOSPHATE STARVATION RESPONSE 1"/>
    <property type="match status" value="1"/>
</dbReference>
<accession>A0A9Q0H664</accession>
<dbReference type="PANTHER" id="PTHR21450:SF7">
    <property type="entry name" value="DNA LIGASE (DUF630 AND DUF632)"/>
    <property type="match status" value="1"/>
</dbReference>
<protein>
    <recommendedName>
        <fullName evidence="6">DUF632 domain-containing protein</fullName>
    </recommendedName>
</protein>
<comment type="caution">
    <text evidence="4">The sequence shown here is derived from an EMBL/GenBank/DDBJ whole genome shotgun (WGS) entry which is preliminary data.</text>
</comment>
<organism evidence="4 5">
    <name type="scientific">Protea cynaroides</name>
    <dbReference type="NCBI Taxonomy" id="273540"/>
    <lineage>
        <taxon>Eukaryota</taxon>
        <taxon>Viridiplantae</taxon>
        <taxon>Streptophyta</taxon>
        <taxon>Embryophyta</taxon>
        <taxon>Tracheophyta</taxon>
        <taxon>Spermatophyta</taxon>
        <taxon>Magnoliopsida</taxon>
        <taxon>Proteales</taxon>
        <taxon>Proteaceae</taxon>
        <taxon>Protea</taxon>
    </lineage>
</organism>
<feature type="compositionally biased region" description="Pro residues" evidence="1">
    <location>
        <begin position="76"/>
        <end position="88"/>
    </location>
</feature>
<dbReference type="Proteomes" id="UP001141806">
    <property type="component" value="Unassembled WGS sequence"/>
</dbReference>
<feature type="domain" description="DUF630" evidence="3">
    <location>
        <begin position="1"/>
        <end position="59"/>
    </location>
</feature>
<evidence type="ECO:0008006" key="6">
    <source>
        <dbReference type="Google" id="ProtNLM"/>
    </source>
</evidence>
<sequence length="707" mass="80918">MGCTQSKIENEEVVARCKDRKEYIRKAVYTRNALAAAHSAYTVSLKETGAALSDYGQGEVHGPHPYQPHAQHPIVRLPPAPPPLPKFPQTPLQRAATMPEFSLPKYEPKLAERIQEEDEAERENDNDSYLIRRGSSRNPEPETPQPPPSPPRTPPPPNPDPPPPVESKDTPYDYIFSVEMPGPSLDYPNEIRPQNDASGSRDYDEHYHRKENVVIDGDVGSKGGTVEVEPQMAEKVFEPEAVALKKSKQEVYSQAAAPDPVEAMRVAKSASNVNLLQILNELDDHFLEASKSGYEVSKMLEANRLHFHSNFADNRGHIDHSARVLRVITWNKSFRGMPKADNGKDNFGAEEGETHATLLDKLLAWEKKLYDEVKTGELMKFEYQRKLALLNKQRDRGTNSEALEKKKAAVSHLHTRYIVDMQSLDSTVTEINRLRDDQLYPKLVELIDGMAKMWERMHMHHYKQLKISADLKLLDFSQAPKETNEQHHEPTKQLWLAVLNWHSQFQNLVIHQKEYIRALHNWLKLNLIPIGSSLKEQGSSPPRVPQPPIQVLLRAWNDHLGELPDELARTPISSFAAMVNTIMVYQEDEFKLKEKCHDIRKELARKERAFTEWREKYLQQKTPPDEMAPDGAEDSNYTDPVAERQCAVEALQKQLEQELKAYQEHCRHVREKSLQNLKMHLPELFQALSDFALACSNMYKNLRSIAD</sequence>
<reference evidence="4" key="1">
    <citation type="journal article" date="2023" name="Plant J.">
        <title>The genome of the king protea, Protea cynaroides.</title>
        <authorList>
            <person name="Chang J."/>
            <person name="Duong T.A."/>
            <person name="Schoeman C."/>
            <person name="Ma X."/>
            <person name="Roodt D."/>
            <person name="Barker N."/>
            <person name="Li Z."/>
            <person name="Van de Peer Y."/>
            <person name="Mizrachi E."/>
        </authorList>
    </citation>
    <scope>NUCLEOTIDE SEQUENCE</scope>
    <source>
        <tissue evidence="4">Young leaves</tissue>
    </source>
</reference>
<dbReference type="InterPro" id="IPR006868">
    <property type="entry name" value="DUF630"/>
</dbReference>
<evidence type="ECO:0000259" key="3">
    <source>
        <dbReference type="Pfam" id="PF04783"/>
    </source>
</evidence>
<evidence type="ECO:0000313" key="5">
    <source>
        <dbReference type="Proteomes" id="UP001141806"/>
    </source>
</evidence>
<evidence type="ECO:0000313" key="4">
    <source>
        <dbReference type="EMBL" id="KAJ4958855.1"/>
    </source>
</evidence>
<name>A0A9Q0H664_9MAGN</name>